<dbReference type="InterPro" id="IPR003203">
    <property type="entry name" value="CobU/CobP"/>
</dbReference>
<keyword evidence="12 19" id="KW-0547">Nucleotide-binding</keyword>
<evidence type="ECO:0000256" key="10">
    <source>
        <dbReference type="ARBA" id="ARBA00022573"/>
    </source>
</evidence>
<evidence type="ECO:0000256" key="17">
    <source>
        <dbReference type="ARBA" id="ARBA00030571"/>
    </source>
</evidence>
<comment type="catalytic activity">
    <reaction evidence="2">
        <text>adenosylcob(III)inamide phosphate + GTP + H(+) = adenosylcob(III)inamide-GDP + diphosphate</text>
        <dbReference type="Rhea" id="RHEA:22712"/>
        <dbReference type="ChEBI" id="CHEBI:15378"/>
        <dbReference type="ChEBI" id="CHEBI:33019"/>
        <dbReference type="ChEBI" id="CHEBI:37565"/>
        <dbReference type="ChEBI" id="CHEBI:58502"/>
        <dbReference type="ChEBI" id="CHEBI:60487"/>
        <dbReference type="EC" id="2.7.7.62"/>
    </reaction>
</comment>
<evidence type="ECO:0000256" key="6">
    <source>
        <dbReference type="ARBA" id="ARBA00005159"/>
    </source>
</evidence>
<dbReference type="GO" id="GO:0008820">
    <property type="term" value="F:cobinamide phosphate guanylyltransferase activity"/>
    <property type="evidence" value="ECO:0007669"/>
    <property type="project" value="UniProtKB-EC"/>
</dbReference>
<dbReference type="Pfam" id="PF02283">
    <property type="entry name" value="CobU"/>
    <property type="match status" value="1"/>
</dbReference>
<evidence type="ECO:0000256" key="15">
    <source>
        <dbReference type="ARBA" id="ARBA00023134"/>
    </source>
</evidence>
<comment type="function">
    <text evidence="4">Catalyzes ATP-dependent phosphorylation of adenosylcobinamide and addition of GMP to adenosylcobinamide phosphate.</text>
</comment>
<proteinExistence type="inferred from homology"/>
<evidence type="ECO:0000313" key="21">
    <source>
        <dbReference type="Proteomes" id="UP000078290"/>
    </source>
</evidence>
<comment type="catalytic activity">
    <reaction evidence="1">
        <text>adenosylcob(III)inamide + ATP = adenosylcob(III)inamide phosphate + ADP + H(+)</text>
        <dbReference type="Rhea" id="RHEA:15769"/>
        <dbReference type="ChEBI" id="CHEBI:2480"/>
        <dbReference type="ChEBI" id="CHEBI:15378"/>
        <dbReference type="ChEBI" id="CHEBI:30616"/>
        <dbReference type="ChEBI" id="CHEBI:58502"/>
        <dbReference type="ChEBI" id="CHEBI:456216"/>
        <dbReference type="EC" id="2.7.1.156"/>
    </reaction>
</comment>
<comment type="similarity">
    <text evidence="7">Belongs to the CobU/CobP family.</text>
</comment>
<feature type="binding site" evidence="19">
    <location>
        <begin position="7"/>
        <end position="14"/>
    </location>
    <ligand>
        <name>GTP</name>
        <dbReference type="ChEBI" id="CHEBI:37565"/>
    </ligand>
</feature>
<accession>A0A1B7KXI3</accession>
<evidence type="ECO:0000256" key="18">
    <source>
        <dbReference type="PIRSR" id="PIRSR006135-1"/>
    </source>
</evidence>
<reference evidence="21" key="1">
    <citation type="submission" date="2016-05" db="EMBL/GenBank/DDBJ databases">
        <authorList>
            <person name="Wang W."/>
            <person name="Zhu L."/>
        </authorList>
    </citation>
    <scope>NUCLEOTIDE SEQUENCE [LARGE SCALE GENOMIC DNA]</scope>
    <source>
        <strain evidence="21">W-2</strain>
    </source>
</reference>
<feature type="binding site" evidence="19">
    <location>
        <position position="87"/>
    </location>
    <ligand>
        <name>GTP</name>
        <dbReference type="ChEBI" id="CHEBI:37565"/>
    </ligand>
</feature>
<dbReference type="PANTHER" id="PTHR34848:SF1">
    <property type="entry name" value="BIFUNCTIONAL ADENOSYLCOBALAMIN BIOSYNTHESIS PROTEIN COBU"/>
    <property type="match status" value="1"/>
</dbReference>
<dbReference type="CDD" id="cd00544">
    <property type="entry name" value="CobU"/>
    <property type="match status" value="1"/>
</dbReference>
<evidence type="ECO:0000256" key="4">
    <source>
        <dbReference type="ARBA" id="ARBA00003889"/>
    </source>
</evidence>
<organism evidence="20 21">
    <name type="scientific">Parageobacillus thermoglucosidasius</name>
    <name type="common">Geobacillus thermoglucosidasius</name>
    <dbReference type="NCBI Taxonomy" id="1426"/>
    <lineage>
        <taxon>Bacteria</taxon>
        <taxon>Bacillati</taxon>
        <taxon>Bacillota</taxon>
        <taxon>Bacilli</taxon>
        <taxon>Bacillales</taxon>
        <taxon>Anoxybacillaceae</taxon>
        <taxon>Parageobacillus</taxon>
    </lineage>
</organism>
<dbReference type="EMBL" id="LXMA01000001">
    <property type="protein sequence ID" value="OAT74735.1"/>
    <property type="molecule type" value="Genomic_DNA"/>
</dbReference>
<dbReference type="SUPFAM" id="SSF52540">
    <property type="entry name" value="P-loop containing nucleoside triphosphate hydrolases"/>
    <property type="match status" value="1"/>
</dbReference>
<feature type="binding site" evidence="19">
    <location>
        <begin position="35"/>
        <end position="37"/>
    </location>
    <ligand>
        <name>GTP</name>
        <dbReference type="ChEBI" id="CHEBI:37565"/>
    </ligand>
</feature>
<comment type="pathway">
    <text evidence="6">Cofactor biosynthesis; adenosylcobalamin biosynthesis; adenosylcobalamin from cob(II)yrinate a,c-diamide: step 5/7.</text>
</comment>
<dbReference type="RefSeq" id="WP_064550107.1">
    <property type="nucleotide sequence ID" value="NZ_LXMA01000001.1"/>
</dbReference>
<feature type="active site" description="GMP-histidine intermediate" evidence="18">
    <location>
        <position position="51"/>
    </location>
</feature>
<dbReference type="EC" id="2.7.7.62" evidence="9"/>
<dbReference type="UniPathway" id="UPA00148">
    <property type="reaction ID" value="UER00236"/>
</dbReference>
<keyword evidence="13" id="KW-0418">Kinase</keyword>
<dbReference type="Proteomes" id="UP000078290">
    <property type="component" value="Unassembled WGS sequence"/>
</dbReference>
<dbReference type="GO" id="GO:0005524">
    <property type="term" value="F:ATP binding"/>
    <property type="evidence" value="ECO:0007669"/>
    <property type="project" value="UniProtKB-KW"/>
</dbReference>
<evidence type="ECO:0000256" key="11">
    <source>
        <dbReference type="ARBA" id="ARBA00022679"/>
    </source>
</evidence>
<evidence type="ECO:0000256" key="19">
    <source>
        <dbReference type="PIRSR" id="PIRSR006135-2"/>
    </source>
</evidence>
<dbReference type="OrthoDB" id="9799422at2"/>
<sequence>MIVFISGGVRSGKSRIAEAYVQKLASPESALHYIATARASDDEMKQRIAHHQKRRQKQAVKWTTWEQPVRLAKLIPVFTKNDVVLLDCVTNWLANELFADEGWQKETVCFRKARQMWATLQQLEKASRALIIVSNELFSGGVPDDLGTYHFMKMLGWLHQQIVANAQVAILVQNGVAVVKKGESCL</sequence>
<dbReference type="GO" id="GO:0043752">
    <property type="term" value="F:adenosylcobinamide kinase activity"/>
    <property type="evidence" value="ECO:0007669"/>
    <property type="project" value="UniProtKB-EC"/>
</dbReference>
<evidence type="ECO:0000256" key="7">
    <source>
        <dbReference type="ARBA" id="ARBA00007490"/>
    </source>
</evidence>
<feature type="binding site" evidence="19">
    <location>
        <position position="66"/>
    </location>
    <ligand>
        <name>GTP</name>
        <dbReference type="ChEBI" id="CHEBI:37565"/>
    </ligand>
</feature>
<keyword evidence="15 19" id="KW-0342">GTP-binding</keyword>
<dbReference type="PANTHER" id="PTHR34848">
    <property type="match status" value="1"/>
</dbReference>
<keyword evidence="10" id="KW-0169">Cobalamin biosynthesis</keyword>
<evidence type="ECO:0000256" key="13">
    <source>
        <dbReference type="ARBA" id="ARBA00022777"/>
    </source>
</evidence>
<evidence type="ECO:0000256" key="2">
    <source>
        <dbReference type="ARBA" id="ARBA00000711"/>
    </source>
</evidence>
<evidence type="ECO:0000313" key="20">
    <source>
        <dbReference type="EMBL" id="OAT74735.1"/>
    </source>
</evidence>
<evidence type="ECO:0000256" key="16">
    <source>
        <dbReference type="ARBA" id="ARBA00029570"/>
    </source>
</evidence>
<comment type="pathway">
    <text evidence="5">Cofactor biosynthesis; adenosylcobalamin biosynthesis; adenosylcobalamin from cob(II)yrinate a,c-diamide: step 6/7.</text>
</comment>
<dbReference type="EC" id="2.7.1.156" evidence="8"/>
<gene>
    <name evidence="20" type="ORF">A7K69_03210</name>
</gene>
<dbReference type="Gene3D" id="3.40.50.300">
    <property type="entry name" value="P-loop containing nucleotide triphosphate hydrolases"/>
    <property type="match status" value="1"/>
</dbReference>
<dbReference type="GO" id="GO:0009236">
    <property type="term" value="P:cobalamin biosynthetic process"/>
    <property type="evidence" value="ECO:0007669"/>
    <property type="project" value="UniProtKB-UniPathway"/>
</dbReference>
<evidence type="ECO:0000256" key="5">
    <source>
        <dbReference type="ARBA" id="ARBA00004692"/>
    </source>
</evidence>
<keyword evidence="14" id="KW-0067">ATP-binding</keyword>
<evidence type="ECO:0000256" key="9">
    <source>
        <dbReference type="ARBA" id="ARBA00012523"/>
    </source>
</evidence>
<dbReference type="InterPro" id="IPR027417">
    <property type="entry name" value="P-loop_NTPase"/>
</dbReference>
<comment type="catalytic activity">
    <reaction evidence="3">
        <text>adenosylcob(III)inamide + GTP = adenosylcob(III)inamide phosphate + GDP + H(+)</text>
        <dbReference type="Rhea" id="RHEA:15765"/>
        <dbReference type="ChEBI" id="CHEBI:2480"/>
        <dbReference type="ChEBI" id="CHEBI:15378"/>
        <dbReference type="ChEBI" id="CHEBI:37565"/>
        <dbReference type="ChEBI" id="CHEBI:58189"/>
        <dbReference type="ChEBI" id="CHEBI:58502"/>
        <dbReference type="EC" id="2.7.1.156"/>
    </reaction>
</comment>
<comment type="caution">
    <text evidence="20">The sequence shown here is derived from an EMBL/GenBank/DDBJ whole genome shotgun (WGS) entry which is preliminary data.</text>
</comment>
<evidence type="ECO:0000256" key="3">
    <source>
        <dbReference type="ARBA" id="ARBA00001522"/>
    </source>
</evidence>
<dbReference type="AlphaFoldDB" id="A0A1B7KXI3"/>
<keyword evidence="11" id="KW-0808">Transferase</keyword>
<name>A0A1B7KXI3_PARTM</name>
<dbReference type="GO" id="GO:0005525">
    <property type="term" value="F:GTP binding"/>
    <property type="evidence" value="ECO:0007669"/>
    <property type="project" value="UniProtKB-KW"/>
</dbReference>
<dbReference type="PIRSF" id="PIRSF006135">
    <property type="entry name" value="CobU"/>
    <property type="match status" value="1"/>
</dbReference>
<evidence type="ECO:0000256" key="14">
    <source>
        <dbReference type="ARBA" id="ARBA00022840"/>
    </source>
</evidence>
<evidence type="ECO:0000256" key="1">
    <source>
        <dbReference type="ARBA" id="ARBA00000312"/>
    </source>
</evidence>
<evidence type="ECO:0000256" key="12">
    <source>
        <dbReference type="ARBA" id="ARBA00022741"/>
    </source>
</evidence>
<protein>
    <recommendedName>
        <fullName evidence="16">Adenosylcobinamide kinase</fullName>
        <ecNumber evidence="8">2.7.1.156</ecNumber>
        <ecNumber evidence="9">2.7.7.62</ecNumber>
    </recommendedName>
    <alternativeName>
        <fullName evidence="17">Adenosylcobinamide-phosphate guanylyltransferase</fullName>
    </alternativeName>
</protein>
<evidence type="ECO:0000256" key="8">
    <source>
        <dbReference type="ARBA" id="ARBA00012016"/>
    </source>
</evidence>